<sequence>MSAPGGRKIITGDATTASGKKIETLLPENADHEKPVECLNDVTFTDRAAIVQVYKNFLVEGDLVVHGSLTVHGFSEFQGTARASFEKKYSQGPMHVINDSAQGNPTVYPQKIEARGDTYIYREGLSCLNDDKTVIINGDLVVTGDFTARGAARFHKKASFDGGVAFATDPLGEEE</sequence>
<keyword evidence="2" id="KW-1185">Reference proteome</keyword>
<dbReference type="OrthoDB" id="3917116at2759"/>
<dbReference type="EMBL" id="CP042193">
    <property type="protein sequence ID" value="QDS73503.1"/>
    <property type="molecule type" value="Genomic_DNA"/>
</dbReference>
<dbReference type="AlphaFoldDB" id="A0A517LCY8"/>
<protein>
    <submittedName>
        <fullName evidence="1">Uncharacterized protein</fullName>
    </submittedName>
</protein>
<evidence type="ECO:0000313" key="1">
    <source>
        <dbReference type="EMBL" id="QDS73503.1"/>
    </source>
</evidence>
<name>A0A517LCY8_9PEZI</name>
<organism evidence="1 2">
    <name type="scientific">Venturia effusa</name>
    <dbReference type="NCBI Taxonomy" id="50376"/>
    <lineage>
        <taxon>Eukaryota</taxon>
        <taxon>Fungi</taxon>
        <taxon>Dikarya</taxon>
        <taxon>Ascomycota</taxon>
        <taxon>Pezizomycotina</taxon>
        <taxon>Dothideomycetes</taxon>
        <taxon>Pleosporomycetidae</taxon>
        <taxon>Venturiales</taxon>
        <taxon>Venturiaceae</taxon>
        <taxon>Venturia</taxon>
    </lineage>
</organism>
<reference evidence="1 2" key="1">
    <citation type="submission" date="2019-07" db="EMBL/GenBank/DDBJ databases">
        <title>Finished genome of Venturia effusa.</title>
        <authorList>
            <person name="Young C.A."/>
            <person name="Cox M.P."/>
            <person name="Ganley A.R.D."/>
            <person name="David W.J."/>
        </authorList>
    </citation>
    <scope>NUCLEOTIDE SEQUENCE [LARGE SCALE GENOMIC DNA]</scope>
    <source>
        <strain evidence="2">albino</strain>
    </source>
</reference>
<accession>A0A517LCY8</accession>
<gene>
    <name evidence="1" type="ORF">FKW77_009333</name>
</gene>
<dbReference type="Proteomes" id="UP000316270">
    <property type="component" value="Chromosome 9"/>
</dbReference>
<evidence type="ECO:0000313" key="2">
    <source>
        <dbReference type="Proteomes" id="UP000316270"/>
    </source>
</evidence>
<proteinExistence type="predicted"/>